<dbReference type="CDD" id="cd07472">
    <property type="entry name" value="HmuY_like"/>
    <property type="match status" value="1"/>
</dbReference>
<dbReference type="AlphaFoldDB" id="A0A413VPU4"/>
<dbReference type="EMBL" id="QSGO01000006">
    <property type="protein sequence ID" value="RHB35562.1"/>
    <property type="molecule type" value="Genomic_DNA"/>
</dbReference>
<dbReference type="Pfam" id="PF14725">
    <property type="entry name" value="DUF4466"/>
    <property type="match status" value="1"/>
</dbReference>
<gene>
    <name evidence="2" type="ORF">DW888_09675</name>
</gene>
<dbReference type="Gene3D" id="2.60.40.3550">
    <property type="entry name" value="Domain of unknown function DUF4466"/>
    <property type="match status" value="1"/>
</dbReference>
<dbReference type="InterPro" id="IPR028072">
    <property type="entry name" value="DUF4466"/>
</dbReference>
<evidence type="ECO:0000313" key="2">
    <source>
        <dbReference type="EMBL" id="RHB35562.1"/>
    </source>
</evidence>
<accession>A0A413VPU4</accession>
<reference evidence="2 3" key="1">
    <citation type="submission" date="2018-08" db="EMBL/GenBank/DDBJ databases">
        <title>A genome reference for cultivated species of the human gut microbiota.</title>
        <authorList>
            <person name="Zou Y."/>
            <person name="Xue W."/>
            <person name="Luo G."/>
        </authorList>
    </citation>
    <scope>NUCLEOTIDE SEQUENCE [LARGE SCALE GENOMIC DNA]</scope>
    <source>
        <strain evidence="2 3">AM40-30BH</strain>
    </source>
</reference>
<dbReference type="RefSeq" id="WP_007482859.1">
    <property type="nucleotide sequence ID" value="NZ_CAKMVN010000002.1"/>
</dbReference>
<sequence>MKSIEYYFLMVIVGLCFVFTSCENEYEVPAAGTTLQNDCIKRSLGPNLVGAKIEFAYAMALPPSQGKLISAKVKASIAGADGTYLEHRSFYTDQGGDDKGVEIGSPSVTEGMMTEVTFTKDTCAATLRYYYVIPEEARGKNISFSFYATDSNGRSVSYDMGTYFISNMDIKLDMIIPTDSYLSISDMAVYTNENMPTKADKIDLVYLYRRISGIDFLHALVSPGVGSDYLPEIVLPEGVNRMTSLQRTFGAIDQQLARDQYGTFIDDLDFYQMNFSNASNFIVNIKKDAGTWVETADGIYRAFIYVNKVDNAKKTMTISVKRLRVK</sequence>
<evidence type="ECO:0000259" key="1">
    <source>
        <dbReference type="Pfam" id="PF14725"/>
    </source>
</evidence>
<dbReference type="CDD" id="cd12106">
    <property type="entry name" value="PARMER_03128_N"/>
    <property type="match status" value="1"/>
</dbReference>
<dbReference type="PROSITE" id="PS51257">
    <property type="entry name" value="PROKAR_LIPOPROTEIN"/>
    <property type="match status" value="1"/>
</dbReference>
<dbReference type="InterPro" id="IPR041873">
    <property type="entry name" value="PARMER_03128_N"/>
</dbReference>
<organism evidence="2 3">
    <name type="scientific">Bacteroides nordii</name>
    <dbReference type="NCBI Taxonomy" id="291645"/>
    <lineage>
        <taxon>Bacteria</taxon>
        <taxon>Pseudomonadati</taxon>
        <taxon>Bacteroidota</taxon>
        <taxon>Bacteroidia</taxon>
        <taxon>Bacteroidales</taxon>
        <taxon>Bacteroidaceae</taxon>
        <taxon>Bacteroides</taxon>
    </lineage>
</organism>
<protein>
    <submittedName>
        <fullName evidence="2">DUF4466 domain-containing protein</fullName>
    </submittedName>
</protein>
<proteinExistence type="predicted"/>
<evidence type="ECO:0000313" key="3">
    <source>
        <dbReference type="Proteomes" id="UP000284379"/>
    </source>
</evidence>
<comment type="caution">
    <text evidence="2">The sequence shown here is derived from an EMBL/GenBank/DDBJ whole genome shotgun (WGS) entry which is preliminary data.</text>
</comment>
<feature type="domain" description="DUF4466" evidence="1">
    <location>
        <begin position="21"/>
        <end position="324"/>
    </location>
</feature>
<name>A0A413VPU4_9BACE</name>
<dbReference type="Proteomes" id="UP000284379">
    <property type="component" value="Unassembled WGS sequence"/>
</dbReference>